<dbReference type="OrthoDB" id="1044435at2759"/>
<protein>
    <recommendedName>
        <fullName evidence="4">Putative gamma-glutamylcyclotransferase</fullName>
    </recommendedName>
</protein>
<dbReference type="InterPro" id="IPR045038">
    <property type="entry name" value="AIG2-like"/>
</dbReference>
<evidence type="ECO:0000256" key="4">
    <source>
        <dbReference type="ARBA" id="ARBA00030602"/>
    </source>
</evidence>
<comment type="function">
    <text evidence="1">Putative gamma-glutamylcyclotransferase.</text>
</comment>
<dbReference type="PANTHER" id="PTHR31544">
    <property type="entry name" value="AIG2-LIKE PROTEIN D"/>
    <property type="match status" value="1"/>
</dbReference>
<evidence type="ECO:0000259" key="5">
    <source>
        <dbReference type="Pfam" id="PF06094"/>
    </source>
</evidence>
<dbReference type="eggNOG" id="ENOG502S7T1">
    <property type="taxonomic scope" value="Eukaryota"/>
</dbReference>
<keyword evidence="3" id="KW-0808">Transferase</keyword>
<dbReference type="GO" id="GO:0016740">
    <property type="term" value="F:transferase activity"/>
    <property type="evidence" value="ECO:0007669"/>
    <property type="project" value="UniProtKB-KW"/>
</dbReference>
<feature type="domain" description="Gamma-glutamylcyclotransferase AIG2-like" evidence="5">
    <location>
        <begin position="4"/>
        <end position="115"/>
    </location>
</feature>
<dbReference type="Proteomes" id="UP000007264">
    <property type="component" value="Unassembled WGS sequence"/>
</dbReference>
<gene>
    <name evidence="6" type="ORF">COCSUDRAFT_52445</name>
</gene>
<dbReference type="GeneID" id="17044760"/>
<evidence type="ECO:0000256" key="2">
    <source>
        <dbReference type="ARBA" id="ARBA00008861"/>
    </source>
</evidence>
<proteinExistence type="inferred from homology"/>
<dbReference type="Gene3D" id="6.10.250.210">
    <property type="match status" value="1"/>
</dbReference>
<dbReference type="Gene3D" id="3.10.490.10">
    <property type="entry name" value="Gamma-glutamyl cyclotransferase-like"/>
    <property type="match status" value="1"/>
</dbReference>
<dbReference type="Pfam" id="PF06094">
    <property type="entry name" value="GGACT"/>
    <property type="match status" value="1"/>
</dbReference>
<dbReference type="InterPro" id="IPR013024">
    <property type="entry name" value="GGCT-like"/>
</dbReference>
<dbReference type="InterPro" id="IPR009288">
    <property type="entry name" value="AIG2-like_dom"/>
</dbReference>
<comment type="similarity">
    <text evidence="2">Belongs to the gamma-glutamylcyclotransferase family.</text>
</comment>
<keyword evidence="7" id="KW-1185">Reference proteome</keyword>
<comment type="caution">
    <text evidence="6">The sequence shown here is derived from an EMBL/GenBank/DDBJ whole genome shotgun (WGS) entry which is preliminary data.</text>
</comment>
<organism evidence="6 7">
    <name type="scientific">Coccomyxa subellipsoidea (strain C-169)</name>
    <name type="common">Green microalga</name>
    <dbReference type="NCBI Taxonomy" id="574566"/>
    <lineage>
        <taxon>Eukaryota</taxon>
        <taxon>Viridiplantae</taxon>
        <taxon>Chlorophyta</taxon>
        <taxon>core chlorophytes</taxon>
        <taxon>Trebouxiophyceae</taxon>
        <taxon>Trebouxiophyceae incertae sedis</taxon>
        <taxon>Coccomyxaceae</taxon>
        <taxon>Coccomyxa</taxon>
        <taxon>Coccomyxa subellipsoidea</taxon>
    </lineage>
</organism>
<name>I0Z7Y1_COCSC</name>
<dbReference type="SUPFAM" id="SSF110857">
    <property type="entry name" value="Gamma-glutamyl cyclotransferase-like"/>
    <property type="match status" value="1"/>
</dbReference>
<accession>I0Z7Y1</accession>
<reference evidence="6 7" key="1">
    <citation type="journal article" date="2012" name="Genome Biol.">
        <title>The genome of the polar eukaryotic microalga coccomyxa subellipsoidea reveals traits of cold adaptation.</title>
        <authorList>
            <person name="Blanc G."/>
            <person name="Agarkova I."/>
            <person name="Grimwood J."/>
            <person name="Kuo A."/>
            <person name="Brueggeman A."/>
            <person name="Dunigan D."/>
            <person name="Gurnon J."/>
            <person name="Ladunga I."/>
            <person name="Lindquist E."/>
            <person name="Lucas S."/>
            <person name="Pangilinan J."/>
            <person name="Proschold T."/>
            <person name="Salamov A."/>
            <person name="Schmutz J."/>
            <person name="Weeks D."/>
            <person name="Yamada T."/>
            <person name="Claverie J.M."/>
            <person name="Grigoriev I."/>
            <person name="Van Etten J."/>
            <person name="Lomsadze A."/>
            <person name="Borodovsky M."/>
        </authorList>
    </citation>
    <scope>NUCLEOTIDE SEQUENCE [LARGE SCALE GENOMIC DNA]</scope>
    <source>
        <strain evidence="6 7">C-169</strain>
    </source>
</reference>
<evidence type="ECO:0000313" key="7">
    <source>
        <dbReference type="Proteomes" id="UP000007264"/>
    </source>
</evidence>
<dbReference type="InterPro" id="IPR036568">
    <property type="entry name" value="GGCT-like_sf"/>
</dbReference>
<evidence type="ECO:0000256" key="3">
    <source>
        <dbReference type="ARBA" id="ARBA00022679"/>
    </source>
</evidence>
<dbReference type="PANTHER" id="PTHR31544:SF2">
    <property type="entry name" value="AIG2-LIKE PROTEIN D"/>
    <property type="match status" value="1"/>
</dbReference>
<evidence type="ECO:0000313" key="6">
    <source>
        <dbReference type="EMBL" id="EIE26750.1"/>
    </source>
</evidence>
<dbReference type="EMBL" id="AGSI01000002">
    <property type="protein sequence ID" value="EIE26750.1"/>
    <property type="molecule type" value="Genomic_DNA"/>
</dbReference>
<dbReference type="CDD" id="cd06661">
    <property type="entry name" value="GGCT_like"/>
    <property type="match status" value="1"/>
</dbReference>
<sequence>MSNVFVYGTLMSEEVVAALIRRAPRQQPAKIRGYRRHRIKGFIFPAIVPAEESDEVNGLVLYGLNCEEMEVFDEFEGEEYYKTDATPILADGSQVDASVYVWQDSARHLLYGKWDYQEWRRKHLENYVKMCTIFKEELELTNTSNNRPYNHPEPVEST</sequence>
<dbReference type="RefSeq" id="XP_005651294.1">
    <property type="nucleotide sequence ID" value="XM_005651237.1"/>
</dbReference>
<dbReference type="AlphaFoldDB" id="I0Z7Y1"/>
<evidence type="ECO:0000256" key="1">
    <source>
        <dbReference type="ARBA" id="ARBA00002782"/>
    </source>
</evidence>
<dbReference type="KEGG" id="csl:COCSUDRAFT_52445"/>